<feature type="compositionally biased region" description="Acidic residues" evidence="1">
    <location>
        <begin position="34"/>
        <end position="46"/>
    </location>
</feature>
<dbReference type="Proteomes" id="UP001165060">
    <property type="component" value="Unassembled WGS sequence"/>
</dbReference>
<feature type="compositionally biased region" description="Acidic residues" evidence="1">
    <location>
        <begin position="555"/>
        <end position="570"/>
    </location>
</feature>
<sequence>MAPASPGSAAGSSAPSSPAHRSNAGSPVKFEPESSLDEGDDEESLEDASSLEALAAPLDLTFEEKLALAVKDLKPKKVAATVVKVYDQKGKKKLIKVKKRVMSVKERAQLEKQRLKREAVSNANAPPPDIPHQVLDLESPEQKLQRAKSKLMKLASLNQGLGANKLRLQALAAAADKPAEAEEEEEEEEKEDGKMHLWDIVFGAKTKAKSDAYMAAVREMEMDNNRKPGVRDWPPWLVEYTKPRMTQARNARLLHKLTVKTAKDPDKEDELKVLKEKKERLTLPKINYEKWAGHVPMPPGDKREWSVPLNKRAFGDYFRYDSLGWSKEEGYITVLKSPIVQQRMREFEETFMPFLVPASKDGKKELAMGDKIKVFEFGCGSGEHAVAVCEKNKDVIWQPVDSVQVCVDSTNARAKHYRLLKDNDPKNMHGNLYEAFQFEILNYDKAMQSELLENKWRNVDMVVALNVVQLGSNLALVFKKTPKEVKVEVKEEVKVEEEEEKVERTERKSMGAKFRDKMKSVKNIGSFFRKTGKGMFGKGGEAVDAAEEAKKAALEGEDGDGEERDGEEGDGSTPDRKSRNTRKTKGRNPRKSRASRAGAGGDSDDSDGGADSPGGRKARGSRVTKGKNPRKRMSKQGTKGGEDSADDDGSVGGARGERKTKGGGKATREEKERQRAERKSRMSKATKGGGKMDENAAAAKAEAMAAAAMAKFG</sequence>
<feature type="region of interest" description="Disordered" evidence="1">
    <location>
        <begin position="547"/>
        <end position="694"/>
    </location>
</feature>
<protein>
    <submittedName>
        <fullName evidence="2">Uncharacterized protein</fullName>
    </submittedName>
</protein>
<evidence type="ECO:0000313" key="2">
    <source>
        <dbReference type="EMBL" id="GMI39133.1"/>
    </source>
</evidence>
<feature type="compositionally biased region" description="Basic residues" evidence="1">
    <location>
        <begin position="616"/>
        <end position="634"/>
    </location>
</feature>
<gene>
    <name evidence="2" type="ORF">TeGR_g9595</name>
</gene>
<feature type="region of interest" description="Disordered" evidence="1">
    <location>
        <begin position="114"/>
        <end position="134"/>
    </location>
</feature>
<feature type="compositionally biased region" description="Low complexity" evidence="1">
    <location>
        <begin position="1"/>
        <end position="19"/>
    </location>
</feature>
<organism evidence="2 3">
    <name type="scientific">Tetraparma gracilis</name>
    <dbReference type="NCBI Taxonomy" id="2962635"/>
    <lineage>
        <taxon>Eukaryota</taxon>
        <taxon>Sar</taxon>
        <taxon>Stramenopiles</taxon>
        <taxon>Ochrophyta</taxon>
        <taxon>Bolidophyceae</taxon>
        <taxon>Parmales</taxon>
        <taxon>Triparmaceae</taxon>
        <taxon>Tetraparma</taxon>
    </lineage>
</organism>
<feature type="region of interest" description="Disordered" evidence="1">
    <location>
        <begin position="1"/>
        <end position="50"/>
    </location>
</feature>
<feature type="compositionally biased region" description="Basic and acidic residues" evidence="1">
    <location>
        <begin position="655"/>
        <end position="680"/>
    </location>
</feature>
<reference evidence="2 3" key="1">
    <citation type="journal article" date="2023" name="Commun. Biol.">
        <title>Genome analysis of Parmales, the sister group of diatoms, reveals the evolutionary specialization of diatoms from phago-mixotrophs to photoautotrophs.</title>
        <authorList>
            <person name="Ban H."/>
            <person name="Sato S."/>
            <person name="Yoshikawa S."/>
            <person name="Yamada K."/>
            <person name="Nakamura Y."/>
            <person name="Ichinomiya M."/>
            <person name="Sato N."/>
            <person name="Blanc-Mathieu R."/>
            <person name="Endo H."/>
            <person name="Kuwata A."/>
            <person name="Ogata H."/>
        </authorList>
    </citation>
    <scope>NUCLEOTIDE SEQUENCE [LARGE SCALE GENOMIC DNA]</scope>
</reference>
<proteinExistence type="predicted"/>
<name>A0ABQ6N3S0_9STRA</name>
<evidence type="ECO:0000256" key="1">
    <source>
        <dbReference type="SAM" id="MobiDB-lite"/>
    </source>
</evidence>
<evidence type="ECO:0000313" key="3">
    <source>
        <dbReference type="Proteomes" id="UP001165060"/>
    </source>
</evidence>
<feature type="compositionally biased region" description="Basic residues" evidence="1">
    <location>
        <begin position="579"/>
        <end position="594"/>
    </location>
</feature>
<comment type="caution">
    <text evidence="2">The sequence shown here is derived from an EMBL/GenBank/DDBJ whole genome shotgun (WGS) entry which is preliminary data.</text>
</comment>
<keyword evidence="3" id="KW-1185">Reference proteome</keyword>
<accession>A0ABQ6N3S0</accession>
<dbReference type="EMBL" id="BRYB01002070">
    <property type="protein sequence ID" value="GMI39133.1"/>
    <property type="molecule type" value="Genomic_DNA"/>
</dbReference>